<comment type="caution">
    <text evidence="1">The sequence shown here is derived from an EMBL/GenBank/DDBJ whole genome shotgun (WGS) entry which is preliminary data.</text>
</comment>
<dbReference type="Proteomes" id="UP000653797">
    <property type="component" value="Unassembled WGS sequence"/>
</dbReference>
<dbReference type="AlphaFoldDB" id="A0A927AYB6"/>
<keyword evidence="2" id="KW-1185">Reference proteome</keyword>
<reference evidence="1" key="1">
    <citation type="submission" date="2020-09" db="EMBL/GenBank/DDBJ databases">
        <authorList>
            <person name="Kim M.K."/>
        </authorList>
    </citation>
    <scope>NUCLEOTIDE SEQUENCE</scope>
    <source>
        <strain evidence="1">BT704</strain>
    </source>
</reference>
<accession>A0A927AYB6</accession>
<organism evidence="1 2">
    <name type="scientific">Spirosoma validum</name>
    <dbReference type="NCBI Taxonomy" id="2771355"/>
    <lineage>
        <taxon>Bacteria</taxon>
        <taxon>Pseudomonadati</taxon>
        <taxon>Bacteroidota</taxon>
        <taxon>Cytophagia</taxon>
        <taxon>Cytophagales</taxon>
        <taxon>Cytophagaceae</taxon>
        <taxon>Spirosoma</taxon>
    </lineage>
</organism>
<sequence length="517" mass="58828">MDNQIFRPTLLDTPVSFFEFDHQRNTFATIPSQRTTLRRMATTRYYQAPIEDIRAETDKTKQDDMKKHLSAFTPVALLKHRKKDTTFAEKILQQWPVMMGDVDQKDNPGVDMAELKKHLTRLPFILICAYSVRGGLWFVVRLPDDQTPETLEAHFRYLQKLFQDKLGIKLDPTKGGNPTHLRFVSCDEEPYLNDNAKVMTGTYTPPPPKPSPAKYTPDSTQDDTQLLHRLVRYTELAGEGERHSRLLKAAKLAGGFVAANRLDEQTAIYALETVVSEWPMFAKSQKTIRDGLRYGMATPVYPEAKYERDNYPQNRSFDAGKVTATAKPPICTLAASSNFPDAENTFEQWFNINSPKEPDELIFEQSSTDDWKSDKSAEFAEYVVIPDNKRNEQIKTRIAFPSAPLAFDADEQCRRILYAVLPVEIESDPNFIVDNLDDWAATPGSILKPAESQIERLTVESCDSYPPEIDEPSPAGTIPLIREIKVIDKQSFFEWQRSKESPFSKLGLASLNSKQQS</sequence>
<dbReference type="EMBL" id="JACXAA010000001">
    <property type="protein sequence ID" value="MBD2752024.1"/>
    <property type="molecule type" value="Genomic_DNA"/>
</dbReference>
<gene>
    <name evidence="1" type="ORF">IC230_03910</name>
</gene>
<proteinExistence type="predicted"/>
<dbReference type="RefSeq" id="WP_191037642.1">
    <property type="nucleotide sequence ID" value="NZ_JACXAA010000001.1"/>
</dbReference>
<evidence type="ECO:0000313" key="2">
    <source>
        <dbReference type="Proteomes" id="UP000653797"/>
    </source>
</evidence>
<evidence type="ECO:0000313" key="1">
    <source>
        <dbReference type="EMBL" id="MBD2752024.1"/>
    </source>
</evidence>
<name>A0A927AYB6_9BACT</name>
<protein>
    <submittedName>
        <fullName evidence="1">Uncharacterized protein</fullName>
    </submittedName>
</protein>